<dbReference type="Gene3D" id="1.10.10.2840">
    <property type="entry name" value="PucR C-terminal helix-turn-helix domain"/>
    <property type="match status" value="1"/>
</dbReference>
<sequence length="540" mass="55375">MLPDVHRHPVADATLRRLELASARLAAECLAEMERRRSWFAALPADQRAGVSLVTQTGVANFVAWLREPDRTTPLTAEAFRIAPRDLARRISLRQTVELVRIAADVFEEHLPPLAADAAERHRLTEAVLRFGREIAFAAATVYAGAAESRGAWDARLEALVVDAVLRGDVDGALVSRAAALGWDPTARVHCLVGSVPGTGPDSPQLIVELRRLAARLGYEVLVGVQGRRLVVLLHVTGRAPRRRVDRLADGAGPDGTTANGTARGDTAPGGTGDAGTTTRGRTAVSTAAAGAPPASGSAPGGTAAGDRGTRATSTGTAPPNGTARSGERSGHGDGPPDPVLAEIASRFGPGPVVAGPASTDLAATGSAVAEALAGLAAAPGHPDAPRPVDAADLLPERALCGDPAARRRLAEDVLAPLHDAGGELLRTLSAYLEGGGSLEGCARALYVHPNTVRYRLRRIGELVGRSPTDPREAFVLRAALVADRVGRARTGLPADTPLTPLDGSEAGSPTDTGTGPGTSTGTRAGSPADDPVVPGGAAR</sequence>
<feature type="domain" description="CdaR GGDEF-like" evidence="4">
    <location>
        <begin position="168"/>
        <end position="258"/>
    </location>
</feature>
<proteinExistence type="inferred from homology"/>
<dbReference type="InterPro" id="IPR042070">
    <property type="entry name" value="PucR_C-HTH_sf"/>
</dbReference>
<reference evidence="5 6" key="1">
    <citation type="submission" date="2016-10" db="EMBL/GenBank/DDBJ databases">
        <authorList>
            <person name="de Groot N.N."/>
        </authorList>
    </citation>
    <scope>NUCLEOTIDE SEQUENCE [LARGE SCALE GENOMIC DNA]</scope>
    <source>
        <strain evidence="5 6">CGMCC 4.1877</strain>
    </source>
</reference>
<dbReference type="PANTHER" id="PTHR33744">
    <property type="entry name" value="CARBOHYDRATE DIACID REGULATOR"/>
    <property type="match status" value="1"/>
</dbReference>
<evidence type="ECO:0000256" key="1">
    <source>
        <dbReference type="ARBA" id="ARBA00006754"/>
    </source>
</evidence>
<feature type="region of interest" description="Disordered" evidence="2">
    <location>
        <begin position="491"/>
        <end position="540"/>
    </location>
</feature>
<feature type="region of interest" description="Disordered" evidence="2">
    <location>
        <begin position="245"/>
        <end position="344"/>
    </location>
</feature>
<dbReference type="STRING" id="260086.SAMN05216207_1002345"/>
<feature type="domain" description="PucR C-terminal helix-turn-helix" evidence="3">
    <location>
        <begin position="425"/>
        <end position="482"/>
    </location>
</feature>
<evidence type="ECO:0000313" key="6">
    <source>
        <dbReference type="Proteomes" id="UP000199614"/>
    </source>
</evidence>
<gene>
    <name evidence="5" type="ORF">SAMN05216207_1002345</name>
</gene>
<organism evidence="5 6">
    <name type="scientific">Pseudonocardia ammonioxydans</name>
    <dbReference type="NCBI Taxonomy" id="260086"/>
    <lineage>
        <taxon>Bacteria</taxon>
        <taxon>Bacillati</taxon>
        <taxon>Actinomycetota</taxon>
        <taxon>Actinomycetes</taxon>
        <taxon>Pseudonocardiales</taxon>
        <taxon>Pseudonocardiaceae</taxon>
        <taxon>Pseudonocardia</taxon>
    </lineage>
</organism>
<dbReference type="Pfam" id="PF17853">
    <property type="entry name" value="GGDEF_2"/>
    <property type="match status" value="1"/>
</dbReference>
<dbReference type="AlphaFoldDB" id="A0A1I4TLE9"/>
<evidence type="ECO:0000259" key="4">
    <source>
        <dbReference type="Pfam" id="PF17853"/>
    </source>
</evidence>
<dbReference type="RefSeq" id="WP_093337400.1">
    <property type="nucleotide sequence ID" value="NZ_FOUY01000002.1"/>
</dbReference>
<dbReference type="Proteomes" id="UP000199614">
    <property type="component" value="Unassembled WGS sequence"/>
</dbReference>
<dbReference type="OrthoDB" id="3246591at2"/>
<dbReference type="Pfam" id="PF13556">
    <property type="entry name" value="HTH_30"/>
    <property type="match status" value="1"/>
</dbReference>
<feature type="compositionally biased region" description="Low complexity" evidence="2">
    <location>
        <begin position="507"/>
        <end position="529"/>
    </location>
</feature>
<dbReference type="InterPro" id="IPR025736">
    <property type="entry name" value="PucR_C-HTH_dom"/>
</dbReference>
<feature type="compositionally biased region" description="Low complexity" evidence="2">
    <location>
        <begin position="305"/>
        <end position="320"/>
    </location>
</feature>
<evidence type="ECO:0000313" key="5">
    <source>
        <dbReference type="EMBL" id="SFM77380.1"/>
    </source>
</evidence>
<evidence type="ECO:0000259" key="3">
    <source>
        <dbReference type="Pfam" id="PF13556"/>
    </source>
</evidence>
<dbReference type="InterPro" id="IPR041522">
    <property type="entry name" value="CdaR_GGDEF"/>
</dbReference>
<evidence type="ECO:0000256" key="2">
    <source>
        <dbReference type="SAM" id="MobiDB-lite"/>
    </source>
</evidence>
<comment type="similarity">
    <text evidence="1">Belongs to the CdaR family.</text>
</comment>
<dbReference type="InterPro" id="IPR051448">
    <property type="entry name" value="CdaR-like_regulators"/>
</dbReference>
<keyword evidence="6" id="KW-1185">Reference proteome</keyword>
<protein>
    <submittedName>
        <fullName evidence="5">PucR C-terminal helix-turn-helix domain-containing protein</fullName>
    </submittedName>
</protein>
<name>A0A1I4TLE9_PSUAM</name>
<accession>A0A1I4TLE9</accession>
<dbReference type="EMBL" id="FOUY01000002">
    <property type="protein sequence ID" value="SFM77380.1"/>
    <property type="molecule type" value="Genomic_DNA"/>
</dbReference>
<dbReference type="PANTHER" id="PTHR33744:SF7">
    <property type="entry name" value="PUCR FAMILY TRANSCRIPTIONAL REGULATOR"/>
    <property type="match status" value="1"/>
</dbReference>
<feature type="compositionally biased region" description="Low complexity" evidence="2">
    <location>
        <begin position="275"/>
        <end position="298"/>
    </location>
</feature>